<dbReference type="EMBL" id="PJQY01001149">
    <property type="protein sequence ID" value="PQQ05061.1"/>
    <property type="molecule type" value="Genomic_DNA"/>
</dbReference>
<keyword evidence="3" id="KW-0328">Glycosyltransferase</keyword>
<dbReference type="SUPFAM" id="SSF53756">
    <property type="entry name" value="UDP-Glycosyltransferase/glycogen phosphorylase"/>
    <property type="match status" value="1"/>
</dbReference>
<name>A0A314YIQ3_PRUYE</name>
<dbReference type="Gene3D" id="3.40.50.2000">
    <property type="entry name" value="Glycogen Phosphorylase B"/>
    <property type="match status" value="2"/>
</dbReference>
<accession>A0A314YIQ3</accession>
<dbReference type="FunFam" id="3.40.50.2000:FF:000027">
    <property type="entry name" value="Glycosyltransferase"/>
    <property type="match status" value="1"/>
</dbReference>
<evidence type="ECO:0000256" key="3">
    <source>
        <dbReference type="RuleBase" id="RU003718"/>
    </source>
</evidence>
<evidence type="ECO:0000256" key="4">
    <source>
        <dbReference type="RuleBase" id="RU362057"/>
    </source>
</evidence>
<dbReference type="OrthoDB" id="5835829at2759"/>
<dbReference type="AlphaFoldDB" id="A0A314YIQ3"/>
<dbReference type="PANTHER" id="PTHR11926">
    <property type="entry name" value="GLUCOSYL/GLUCURONOSYL TRANSFERASES"/>
    <property type="match status" value="1"/>
</dbReference>
<gene>
    <name evidence="5" type="ORF">Pyn_26571</name>
</gene>
<dbReference type="InterPro" id="IPR035595">
    <property type="entry name" value="UDP_glycos_trans_CS"/>
</dbReference>
<organism evidence="5 6">
    <name type="scientific">Prunus yedoensis var. nudiflora</name>
    <dbReference type="NCBI Taxonomy" id="2094558"/>
    <lineage>
        <taxon>Eukaryota</taxon>
        <taxon>Viridiplantae</taxon>
        <taxon>Streptophyta</taxon>
        <taxon>Embryophyta</taxon>
        <taxon>Tracheophyta</taxon>
        <taxon>Spermatophyta</taxon>
        <taxon>Magnoliopsida</taxon>
        <taxon>eudicotyledons</taxon>
        <taxon>Gunneridae</taxon>
        <taxon>Pentapetalae</taxon>
        <taxon>rosids</taxon>
        <taxon>fabids</taxon>
        <taxon>Rosales</taxon>
        <taxon>Rosaceae</taxon>
        <taxon>Amygdaloideae</taxon>
        <taxon>Amygdaleae</taxon>
        <taxon>Prunus</taxon>
    </lineage>
</organism>
<dbReference type="PROSITE" id="PS00375">
    <property type="entry name" value="UDPGT"/>
    <property type="match status" value="1"/>
</dbReference>
<evidence type="ECO:0000256" key="2">
    <source>
        <dbReference type="ARBA" id="ARBA00022679"/>
    </source>
</evidence>
<keyword evidence="2 3" id="KW-0808">Transferase</keyword>
<dbReference type="FunFam" id="3.40.50.2000:FF:000055">
    <property type="entry name" value="Glycosyltransferase"/>
    <property type="match status" value="1"/>
</dbReference>
<dbReference type="GO" id="GO:0080044">
    <property type="term" value="F:quercetin 7-O-glucosyltransferase activity"/>
    <property type="evidence" value="ECO:0007669"/>
    <property type="project" value="TreeGrafter"/>
</dbReference>
<dbReference type="EC" id="2.4.1.-" evidence="4"/>
<comment type="caution">
    <text evidence="5">The sequence shown here is derived from an EMBL/GenBank/DDBJ whole genome shotgun (WGS) entry which is preliminary data.</text>
</comment>
<keyword evidence="6" id="KW-1185">Reference proteome</keyword>
<dbReference type="GO" id="GO:0080043">
    <property type="term" value="F:quercetin 3-O-glucosyltransferase activity"/>
    <property type="evidence" value="ECO:0007669"/>
    <property type="project" value="TreeGrafter"/>
</dbReference>
<dbReference type="Pfam" id="PF00201">
    <property type="entry name" value="UDPGT"/>
    <property type="match status" value="1"/>
</dbReference>
<evidence type="ECO:0000313" key="6">
    <source>
        <dbReference type="Proteomes" id="UP000250321"/>
    </source>
</evidence>
<sequence>MDSTEVATKPHAVCIPFPAQSHIKAMLKFAKLLHRRGFHITFVNTEFNHKRFLKSLGPNFLDGLPDFQFEAIPDSLPDSNEDTTQDVTLLCESVRKNFLAPFHTLLAKLNNDAIETSSNPPVTCIVSDGFMSTFTIIAAEEIEAPIVLFYTIAACSFMGIKQLRTVVEKGLAPLKDESCLKNGFLDKVIDWIPGMKGIRLRDLPANFRTTDPNDFVFNLSLESIERVHKASAVVLHTFDALEPDVLNALSFMLPLVYAIGPDQLLLNQLPEDPLKHIGYSLWKEETECLEWLKSKAPNSVVYVNFGSLAVLTPQQLVEFGWGLANSKLPFFWVIRPDLVVGESAILPPEFVAETKERGLIASWCPQEQVLNDPSVGGFLTHGGWNSTIESLCAGVPMLCWPFFADQQTNCYYVCNEWGIGLEINNDVKRDQVEKLVKELMEGEKGKRMKNKVMEWKKIAEEATSPHGSSSTNLDNLVNQVILRKT</sequence>
<protein>
    <recommendedName>
        <fullName evidence="4">Glycosyltransferase</fullName>
        <ecNumber evidence="4">2.4.1.-</ecNumber>
    </recommendedName>
</protein>
<proteinExistence type="inferred from homology"/>
<evidence type="ECO:0000313" key="5">
    <source>
        <dbReference type="EMBL" id="PQQ05061.1"/>
    </source>
</evidence>
<dbReference type="Proteomes" id="UP000250321">
    <property type="component" value="Unassembled WGS sequence"/>
</dbReference>
<dbReference type="CDD" id="cd03784">
    <property type="entry name" value="GT1_Gtf-like"/>
    <property type="match status" value="1"/>
</dbReference>
<dbReference type="PANTHER" id="PTHR11926:SF1516">
    <property type="entry name" value="GLYCOSYLTRANSFERASE"/>
    <property type="match status" value="1"/>
</dbReference>
<dbReference type="InterPro" id="IPR002213">
    <property type="entry name" value="UDP_glucos_trans"/>
</dbReference>
<reference evidence="5 6" key="1">
    <citation type="submission" date="2018-02" db="EMBL/GenBank/DDBJ databases">
        <title>Draft genome of wild Prunus yedoensis var. nudiflora.</title>
        <authorList>
            <person name="Baek S."/>
            <person name="Kim J.-H."/>
            <person name="Choi K."/>
            <person name="Kim G.-B."/>
            <person name="Cho A."/>
            <person name="Jang H."/>
            <person name="Shin C.-H."/>
            <person name="Yu H.-J."/>
            <person name="Mun J.-H."/>
        </authorList>
    </citation>
    <scope>NUCLEOTIDE SEQUENCE [LARGE SCALE GENOMIC DNA]</scope>
    <source>
        <strain evidence="6">cv. Jeju island</strain>
        <tissue evidence="5">Leaf</tissue>
    </source>
</reference>
<evidence type="ECO:0000256" key="1">
    <source>
        <dbReference type="ARBA" id="ARBA00009995"/>
    </source>
</evidence>
<comment type="similarity">
    <text evidence="1 3">Belongs to the UDP-glycosyltransferase family.</text>
</comment>